<feature type="non-terminal residue" evidence="1">
    <location>
        <position position="601"/>
    </location>
</feature>
<dbReference type="EMBL" id="AGNL01004079">
    <property type="protein sequence ID" value="EJK73947.1"/>
    <property type="molecule type" value="Genomic_DNA"/>
</dbReference>
<evidence type="ECO:0000313" key="2">
    <source>
        <dbReference type="Proteomes" id="UP000266841"/>
    </source>
</evidence>
<protein>
    <submittedName>
        <fullName evidence="1">Uncharacterized protein</fullName>
    </submittedName>
</protein>
<sequence>MSSELLSFADRELSGNKLVRLVAEFMKFIAINNSGMADIYHNQPREDFTKQARIVLKLTEDLESKIESGSVYVNGVELSYISNIKAVVLKLIGVRIVNDKGASREDVDTAMVYFDQVEEIVKRSKALASSRRILGPAHGMTKRAADGLGICRAARYVFVKVKDAYQLFQVERYANGGKSLLAFVVQGSMQEGAKRKKGPLVVLDAAVARLGPYLPVYCHGFDGKESHLNGMIGLVDVHPILSHPMYSVQFDSATIGTREVRFDNLRILFDVPVESSVDLKRKELDVARSRDAPTAAVSLTQLQSEEKKRLVAHFQPQIEELRSKIQMKKACSKSESAGLRVYWPRGQKSACYKRDTRASWLLLAFKYRVIHCSDNGDCVVDLPDLNDVEDAKLKERLPHLMSIFAGKKLLLKMGQFEVCAGTPVVYRGDCDDVCNGEIGALGIVSGHPYVNYVNDTIGIKAVQEWSPLHVLMEIPAKGCKATINGAGNFEGDVLALEEVNEILENKVRGVTNDLVEGGGRKATLVNPREGAGKATFGKSATFLLQSMAQMRPRRDPMPLADSDAFVWEGQDERGAQNMNEDHDGVVQTQAPPPRSARATVL</sequence>
<keyword evidence="2" id="KW-1185">Reference proteome</keyword>
<reference evidence="1 2" key="1">
    <citation type="journal article" date="2012" name="Genome Biol.">
        <title>Genome and low-iron response of an oceanic diatom adapted to chronic iron limitation.</title>
        <authorList>
            <person name="Lommer M."/>
            <person name="Specht M."/>
            <person name="Roy A.S."/>
            <person name="Kraemer L."/>
            <person name="Andreson R."/>
            <person name="Gutowska M.A."/>
            <person name="Wolf J."/>
            <person name="Bergner S.V."/>
            <person name="Schilhabel M.B."/>
            <person name="Klostermeier U.C."/>
            <person name="Beiko R.G."/>
            <person name="Rosenstiel P."/>
            <person name="Hippler M."/>
            <person name="Laroche J."/>
        </authorList>
    </citation>
    <scope>NUCLEOTIDE SEQUENCE [LARGE SCALE GENOMIC DNA]</scope>
    <source>
        <strain evidence="1 2">CCMP1005</strain>
    </source>
</reference>
<accession>K0TNX8</accession>
<proteinExistence type="predicted"/>
<evidence type="ECO:0000313" key="1">
    <source>
        <dbReference type="EMBL" id="EJK73947.1"/>
    </source>
</evidence>
<dbReference type="AlphaFoldDB" id="K0TNX8"/>
<comment type="caution">
    <text evidence="1">The sequence shown here is derived from an EMBL/GenBank/DDBJ whole genome shotgun (WGS) entry which is preliminary data.</text>
</comment>
<dbReference type="Proteomes" id="UP000266841">
    <property type="component" value="Unassembled WGS sequence"/>
</dbReference>
<gene>
    <name evidence="1" type="ORF">THAOC_04406</name>
</gene>
<organism evidence="1 2">
    <name type="scientific">Thalassiosira oceanica</name>
    <name type="common">Marine diatom</name>
    <dbReference type="NCBI Taxonomy" id="159749"/>
    <lineage>
        <taxon>Eukaryota</taxon>
        <taxon>Sar</taxon>
        <taxon>Stramenopiles</taxon>
        <taxon>Ochrophyta</taxon>
        <taxon>Bacillariophyta</taxon>
        <taxon>Coscinodiscophyceae</taxon>
        <taxon>Thalassiosirophycidae</taxon>
        <taxon>Thalassiosirales</taxon>
        <taxon>Thalassiosiraceae</taxon>
        <taxon>Thalassiosira</taxon>
    </lineage>
</organism>
<name>K0TNX8_THAOC</name>